<evidence type="ECO:0000313" key="5">
    <source>
        <dbReference type="Proteomes" id="UP000261016"/>
    </source>
</evidence>
<proteinExistence type="predicted"/>
<dbReference type="EMBL" id="QSTD01000001">
    <property type="protein sequence ID" value="RGM31999.1"/>
    <property type="molecule type" value="Genomic_DNA"/>
</dbReference>
<gene>
    <name evidence="2" type="ORF">BU085_10945</name>
    <name evidence="1" type="ORF">D3Z30_05450</name>
    <name evidence="3" type="ORF">DXC19_00450</name>
</gene>
<dbReference type="InterPro" id="IPR015231">
    <property type="entry name" value="DUF1934"/>
</dbReference>
<reference evidence="2 4" key="1">
    <citation type="journal article" date="2016" name="Front. Microbiol.">
        <title>Comprehensive Phylogenetic Analysis of Bovine Non-aureus Staphylococci Species Based on Whole-Genome Sequencing.</title>
        <authorList>
            <person name="Naushad S."/>
            <person name="Barkema H.W."/>
            <person name="Luby C."/>
            <person name="Condas L.A."/>
            <person name="Nobrega D.B."/>
            <person name="Carson D.A."/>
            <person name="De Buck J."/>
        </authorList>
    </citation>
    <scope>NUCLEOTIDE SEQUENCE [LARGE SCALE GENOMIC DNA]</scope>
    <source>
        <strain evidence="2 4">SNUC 2993</strain>
    </source>
</reference>
<dbReference type="Gene3D" id="2.40.128.20">
    <property type="match status" value="1"/>
</dbReference>
<accession>A0A2T4PY34</accession>
<evidence type="ECO:0000313" key="3">
    <source>
        <dbReference type="EMBL" id="RGM31999.1"/>
    </source>
</evidence>
<dbReference type="SUPFAM" id="SSF50814">
    <property type="entry name" value="Lipocalins"/>
    <property type="match status" value="1"/>
</dbReference>
<protein>
    <submittedName>
        <fullName evidence="2">DUF1934 domain-containing protein</fullName>
    </submittedName>
    <submittedName>
        <fullName evidence="1">DUF1934 family protein</fullName>
    </submittedName>
</protein>
<reference evidence="2" key="2">
    <citation type="submission" date="2018-03" db="EMBL/GenBank/DDBJ databases">
        <authorList>
            <person name="Keele B.F."/>
        </authorList>
    </citation>
    <scope>NUCLEOTIDE SEQUENCE</scope>
    <source>
        <strain evidence="2">SNUC 2993</strain>
    </source>
</reference>
<dbReference type="EMBL" id="QXWP01000002">
    <property type="protein sequence ID" value="NBH30423.1"/>
    <property type="molecule type" value="Genomic_DNA"/>
</dbReference>
<sequence length="137" mass="15976">MENNVKIQTKQIIKQNGEKEKFDFTTEGSWHKRQSHIIRYTEHIDDANVNVTIKIEEDGVKLIRKGDINMNFHFVEGAETTTFYDIPAGRIPLNVKTLSILHFVTPDGGKLKVHYELFQNEEKMGSYQYEINYKELG</sequence>
<dbReference type="RefSeq" id="WP_002451067.1">
    <property type="nucleotide sequence ID" value="NZ_CABMFV010000001.1"/>
</dbReference>
<name>A0A2T4PY34_STAWA</name>
<reference evidence="1 6" key="4">
    <citation type="submission" date="2018-08" db="EMBL/GenBank/DDBJ databases">
        <title>Murine metabolic-syndrome-specific gut microbial biobank.</title>
        <authorList>
            <person name="Liu C."/>
        </authorList>
    </citation>
    <scope>NUCLEOTIDE SEQUENCE [LARGE SCALE GENOMIC DNA]</scope>
    <source>
        <strain evidence="1 6">1XD21-27</strain>
    </source>
</reference>
<dbReference type="InterPro" id="IPR012674">
    <property type="entry name" value="Calycin"/>
</dbReference>
<evidence type="ECO:0000313" key="2">
    <source>
        <dbReference type="EMBL" id="PTI49866.1"/>
    </source>
</evidence>
<dbReference type="Proteomes" id="UP000240717">
    <property type="component" value="Unassembled WGS sequence"/>
</dbReference>
<comment type="caution">
    <text evidence="2">The sequence shown here is derived from an EMBL/GenBank/DDBJ whole genome shotgun (WGS) entry which is preliminary data.</text>
</comment>
<organism evidence="2 4">
    <name type="scientific">Staphylococcus warneri</name>
    <dbReference type="NCBI Taxonomy" id="1292"/>
    <lineage>
        <taxon>Bacteria</taxon>
        <taxon>Bacillati</taxon>
        <taxon>Bacillota</taxon>
        <taxon>Bacilli</taxon>
        <taxon>Bacillales</taxon>
        <taxon>Staphylococcaceae</taxon>
        <taxon>Staphylococcus</taxon>
    </lineage>
</organism>
<dbReference type="Proteomes" id="UP000261016">
    <property type="component" value="Unassembled WGS sequence"/>
</dbReference>
<dbReference type="AlphaFoldDB" id="A0A2T4PY34"/>
<dbReference type="Proteomes" id="UP000481807">
    <property type="component" value="Unassembled WGS sequence"/>
</dbReference>
<evidence type="ECO:0000313" key="1">
    <source>
        <dbReference type="EMBL" id="NBH30423.1"/>
    </source>
</evidence>
<dbReference type="EMBL" id="PZEV01000046">
    <property type="protein sequence ID" value="PTI49866.1"/>
    <property type="molecule type" value="Genomic_DNA"/>
</dbReference>
<reference evidence="3 5" key="3">
    <citation type="submission" date="2018-08" db="EMBL/GenBank/DDBJ databases">
        <title>A genome reference for cultivated species of the human gut microbiota.</title>
        <authorList>
            <person name="Zou Y."/>
            <person name="Xue W."/>
            <person name="Luo G."/>
        </authorList>
    </citation>
    <scope>NUCLEOTIDE SEQUENCE [LARGE SCALE GENOMIC DNA]</scope>
    <source>
        <strain evidence="3 5">OM08-17AT</strain>
    </source>
</reference>
<evidence type="ECO:0000313" key="4">
    <source>
        <dbReference type="Proteomes" id="UP000240717"/>
    </source>
</evidence>
<evidence type="ECO:0000313" key="6">
    <source>
        <dbReference type="Proteomes" id="UP000481807"/>
    </source>
</evidence>
<dbReference type="Pfam" id="PF09148">
    <property type="entry name" value="DUF1934"/>
    <property type="match status" value="1"/>
</dbReference>
<dbReference type="STRING" id="1194526.A284_10300"/>